<protein>
    <submittedName>
        <fullName evidence="8">Uncharacterized protein</fullName>
    </submittedName>
</protein>
<dbReference type="EMBL" id="LFVZ01000014">
    <property type="protein sequence ID" value="KTW26119.1"/>
    <property type="molecule type" value="Genomic_DNA"/>
</dbReference>
<evidence type="ECO:0000256" key="1">
    <source>
        <dbReference type="ARBA" id="ARBA00004604"/>
    </source>
</evidence>
<dbReference type="InterPro" id="IPR056750">
    <property type="entry name" value="RRM_ESF1"/>
</dbReference>
<dbReference type="GO" id="GO:0032040">
    <property type="term" value="C:small-subunit processome"/>
    <property type="evidence" value="ECO:0007669"/>
    <property type="project" value="EnsemblFungi"/>
</dbReference>
<dbReference type="Pfam" id="PF25121">
    <property type="entry name" value="RRM_ESF1"/>
    <property type="match status" value="1"/>
</dbReference>
<comment type="similarity">
    <text evidence="2">Belongs to the ESF1 family.</text>
</comment>
<dbReference type="Pfam" id="PF08159">
    <property type="entry name" value="NUC153"/>
    <property type="match status" value="1"/>
</dbReference>
<dbReference type="RefSeq" id="XP_018224663.1">
    <property type="nucleotide sequence ID" value="XM_018371533.1"/>
</dbReference>
<dbReference type="InterPro" id="IPR039754">
    <property type="entry name" value="Esf1"/>
</dbReference>
<feature type="region of interest" description="Disordered" evidence="5">
    <location>
        <begin position="84"/>
        <end position="143"/>
    </location>
</feature>
<feature type="compositionally biased region" description="Acidic residues" evidence="5">
    <location>
        <begin position="231"/>
        <end position="250"/>
    </location>
</feature>
<organism evidence="8 9">
    <name type="scientific">Pneumocystis carinii (strain B80)</name>
    <name type="common">Rat pneumocystis pneumonia agent</name>
    <name type="synonym">Pneumocystis carinii f. sp. carinii</name>
    <dbReference type="NCBI Taxonomy" id="1408658"/>
    <lineage>
        <taxon>Eukaryota</taxon>
        <taxon>Fungi</taxon>
        <taxon>Dikarya</taxon>
        <taxon>Ascomycota</taxon>
        <taxon>Taphrinomycotina</taxon>
        <taxon>Pneumocystomycetes</taxon>
        <taxon>Pneumocystaceae</taxon>
        <taxon>Pneumocystis</taxon>
    </lineage>
</organism>
<feature type="compositionally biased region" description="Acidic residues" evidence="5">
    <location>
        <begin position="126"/>
        <end position="137"/>
    </location>
</feature>
<feature type="compositionally biased region" description="Basic and acidic residues" evidence="5">
    <location>
        <begin position="84"/>
        <end position="99"/>
    </location>
</feature>
<evidence type="ECO:0000313" key="8">
    <source>
        <dbReference type="EMBL" id="KTW26119.1"/>
    </source>
</evidence>
<feature type="compositionally biased region" description="Basic residues" evidence="5">
    <location>
        <begin position="459"/>
        <end position="468"/>
    </location>
</feature>
<feature type="region of interest" description="Disordered" evidence="5">
    <location>
        <begin position="228"/>
        <end position="263"/>
    </location>
</feature>
<evidence type="ECO:0000259" key="7">
    <source>
        <dbReference type="Pfam" id="PF25121"/>
    </source>
</evidence>
<feature type="domain" description="ESF1 RRM" evidence="7">
    <location>
        <begin position="145"/>
        <end position="335"/>
    </location>
</feature>
<accession>A0A0W4ZCQ9</accession>
<keyword evidence="4" id="KW-0539">Nucleus</keyword>
<evidence type="ECO:0000313" key="9">
    <source>
        <dbReference type="Proteomes" id="UP000054454"/>
    </source>
</evidence>
<feature type="compositionally biased region" description="Basic and acidic residues" evidence="5">
    <location>
        <begin position="442"/>
        <end position="458"/>
    </location>
</feature>
<sequence length="594" mass="68681">MDQRFPVDSDPRFIRPKKRGRVVLDSRFSSILDPEFSEQPLFDKYGRRLKDRRKDLKDVKSLYILPEKNGSDLDDFEVKNKSLEKKDLDGDKTHEKGPEKPYTSSEEDDISSEEDLSSDFSLKDVEDVELADPEPENEIPRGEMTSRLAVVNLDWDHIRSVDIFAALGSFVPKGGSILSVKIYPSEFGRKRMEKEDIQGPPRSIFCRSPSRDSLVKNKAQELGEFHKEIENSVDDSDADDSDDADDADSSSDEKIQKEIVKEDNGNDFNMTQLRKYQLERLRYYYAIVTCDSIDTAKHIYIHCDGREYEASANFFDLRFVPDNESFDSMQIRDECSSLPEGYTPEEFVTDALKHSNVKLMWDNDDPVYLQMVKRAFSGKEIDENDFKVYLASTDSDASDAETTKKYRSLLLNNDDPLNDQIDQNNILGDMKVTFMPGIDDQISDHVPPETSLEKYKRKEKERKKRNKDKHNSTLENSLLDSNLNKNIDLGFNDPFFSLDSSSTQTKHKTQLKHKNKIIQNYTKKTKQPPQHLQQNNTPDPFQLDLDDPRFSAMYSSHHFDIDPTNPRFKKTHSIIKIMQKRQSIQNSSSQKKIH</sequence>
<evidence type="ECO:0000256" key="5">
    <source>
        <dbReference type="SAM" id="MobiDB-lite"/>
    </source>
</evidence>
<evidence type="ECO:0000256" key="2">
    <source>
        <dbReference type="ARBA" id="ARBA00009087"/>
    </source>
</evidence>
<comment type="subcellular location">
    <subcellularLocation>
        <location evidence="1">Nucleus</location>
        <location evidence="1">Nucleolus</location>
    </subcellularLocation>
</comment>
<dbReference type="PANTHER" id="PTHR12202:SF0">
    <property type="entry name" value="ESF1 HOMOLOG"/>
    <property type="match status" value="1"/>
</dbReference>
<evidence type="ECO:0000256" key="4">
    <source>
        <dbReference type="ARBA" id="ARBA00023242"/>
    </source>
</evidence>
<dbReference type="OrthoDB" id="431825at2759"/>
<dbReference type="Proteomes" id="UP000054454">
    <property type="component" value="Unassembled WGS sequence"/>
</dbReference>
<dbReference type="GO" id="GO:0003723">
    <property type="term" value="F:RNA binding"/>
    <property type="evidence" value="ECO:0007669"/>
    <property type="project" value="EnsemblFungi"/>
</dbReference>
<evidence type="ECO:0000259" key="6">
    <source>
        <dbReference type="Pfam" id="PF08159"/>
    </source>
</evidence>
<keyword evidence="3" id="KW-0175">Coiled coil</keyword>
<dbReference type="GO" id="GO:0006364">
    <property type="term" value="P:rRNA processing"/>
    <property type="evidence" value="ECO:0007669"/>
    <property type="project" value="EnsemblFungi"/>
</dbReference>
<feature type="region of interest" description="Disordered" evidence="5">
    <location>
        <begin position="438"/>
        <end position="477"/>
    </location>
</feature>
<reference evidence="9" key="1">
    <citation type="journal article" date="2016" name="Nat. Commun.">
        <title>Genome analysis of three Pneumocystis species reveals adaptation mechanisms to life exclusively in mammalian hosts.</title>
        <authorList>
            <person name="Ma L."/>
            <person name="Chen Z."/>
            <person name="Huang D.W."/>
            <person name="Kutty G."/>
            <person name="Ishihara M."/>
            <person name="Wang H."/>
            <person name="Abouelleil A."/>
            <person name="Bishop L."/>
            <person name="Davey E."/>
            <person name="Deng R."/>
            <person name="Deng X."/>
            <person name="Fan L."/>
            <person name="Fantoni G."/>
            <person name="Fitzgerald M."/>
            <person name="Gogineni E."/>
            <person name="Goldberg J.M."/>
            <person name="Handley G."/>
            <person name="Hu X."/>
            <person name="Huber C."/>
            <person name="Jiao X."/>
            <person name="Jones K."/>
            <person name="Levin J.Z."/>
            <person name="Liu Y."/>
            <person name="Macdonald P."/>
            <person name="Melnikov A."/>
            <person name="Raley C."/>
            <person name="Sassi M."/>
            <person name="Sherman B.T."/>
            <person name="Song X."/>
            <person name="Sykes S."/>
            <person name="Tran B."/>
            <person name="Walsh L."/>
            <person name="Xia Y."/>
            <person name="Yang J."/>
            <person name="Young S."/>
            <person name="Zeng Q."/>
            <person name="Zheng X."/>
            <person name="Stephens R."/>
            <person name="Nusbaum C."/>
            <person name="Birren B.W."/>
            <person name="Azadi P."/>
            <person name="Lempicki R.A."/>
            <person name="Cuomo C.A."/>
            <person name="Kovacs J.A."/>
        </authorList>
    </citation>
    <scope>NUCLEOTIDE SEQUENCE [LARGE SCALE GENOMIC DNA]</scope>
    <source>
        <strain evidence="9">B80</strain>
    </source>
</reference>
<dbReference type="PANTHER" id="PTHR12202">
    <property type="entry name" value="ESF1 HOMOLOG"/>
    <property type="match status" value="1"/>
</dbReference>
<comment type="caution">
    <text evidence="8">The sequence shown here is derived from an EMBL/GenBank/DDBJ whole genome shotgun (WGS) entry which is preliminary data.</text>
</comment>
<feature type="compositionally biased region" description="Acidic residues" evidence="5">
    <location>
        <begin position="105"/>
        <end position="117"/>
    </location>
</feature>
<evidence type="ECO:0000256" key="3">
    <source>
        <dbReference type="ARBA" id="ARBA00023054"/>
    </source>
</evidence>
<keyword evidence="9" id="KW-1185">Reference proteome</keyword>
<dbReference type="GeneID" id="28937736"/>
<gene>
    <name evidence="8" type="ORF">T552_03013</name>
</gene>
<feature type="domain" description="NUC153" evidence="6">
    <location>
        <begin position="547"/>
        <end position="573"/>
    </location>
</feature>
<feature type="compositionally biased region" description="Basic and acidic residues" evidence="5">
    <location>
        <begin position="251"/>
        <end position="263"/>
    </location>
</feature>
<dbReference type="VEuPathDB" id="FungiDB:T552_03013"/>
<dbReference type="AlphaFoldDB" id="A0A0W4ZCQ9"/>
<dbReference type="InterPro" id="IPR012580">
    <property type="entry name" value="NUC153"/>
</dbReference>
<name>A0A0W4ZCQ9_PNEC8</name>
<proteinExistence type="inferred from homology"/>